<dbReference type="SUPFAM" id="SSF55874">
    <property type="entry name" value="ATPase domain of HSP90 chaperone/DNA topoisomerase II/histidine kinase"/>
    <property type="match status" value="1"/>
</dbReference>
<protein>
    <recommendedName>
        <fullName evidence="2">histidine kinase</fullName>
        <ecNumber evidence="2">2.7.13.3</ecNumber>
    </recommendedName>
</protein>
<keyword evidence="7" id="KW-0808">Transferase</keyword>
<evidence type="ECO:0000313" key="7">
    <source>
        <dbReference type="EMBL" id="BAN35053.1"/>
    </source>
</evidence>
<dbReference type="PROSITE" id="PS50109">
    <property type="entry name" value="HIS_KIN"/>
    <property type="match status" value="1"/>
</dbReference>
<dbReference type="Gene3D" id="3.30.565.10">
    <property type="entry name" value="Histidine kinase-like ATPase, C-terminal domain"/>
    <property type="match status" value="1"/>
</dbReference>
<organism evidence="7 8">
    <name type="scientific">Sulfuricella denitrificans (strain DSM 22764 / NBRC 105220 / skB26)</name>
    <dbReference type="NCBI Taxonomy" id="1163617"/>
    <lineage>
        <taxon>Bacteria</taxon>
        <taxon>Pseudomonadati</taxon>
        <taxon>Pseudomonadota</taxon>
        <taxon>Betaproteobacteria</taxon>
        <taxon>Nitrosomonadales</taxon>
        <taxon>Sulfuricellaceae</taxon>
        <taxon>Sulfuricella</taxon>
    </lineage>
</organism>
<feature type="coiled-coil region" evidence="4">
    <location>
        <begin position="24"/>
        <end position="51"/>
    </location>
</feature>
<dbReference type="InterPro" id="IPR036890">
    <property type="entry name" value="HATPase_C_sf"/>
</dbReference>
<dbReference type="Proteomes" id="UP000015559">
    <property type="component" value="Chromosome"/>
</dbReference>
<evidence type="ECO:0000259" key="5">
    <source>
        <dbReference type="PROSITE" id="PS50109"/>
    </source>
</evidence>
<dbReference type="EC" id="2.7.13.3" evidence="2"/>
<keyword evidence="7" id="KW-0418">Kinase</keyword>
<feature type="domain" description="Histidine kinase" evidence="5">
    <location>
        <begin position="181"/>
        <end position="388"/>
    </location>
</feature>
<evidence type="ECO:0000259" key="6">
    <source>
        <dbReference type="PROSITE" id="PS50112"/>
    </source>
</evidence>
<evidence type="ECO:0000256" key="4">
    <source>
        <dbReference type="SAM" id="Coils"/>
    </source>
</evidence>
<dbReference type="EMBL" id="AP013066">
    <property type="protein sequence ID" value="BAN35053.1"/>
    <property type="molecule type" value="Genomic_DNA"/>
</dbReference>
<dbReference type="SMART" id="SM00388">
    <property type="entry name" value="HisKA"/>
    <property type="match status" value="1"/>
</dbReference>
<dbReference type="STRING" id="1163617.SCD_n01224"/>
<proteinExistence type="predicted"/>
<evidence type="ECO:0000313" key="8">
    <source>
        <dbReference type="Proteomes" id="UP000015559"/>
    </source>
</evidence>
<dbReference type="InterPro" id="IPR004358">
    <property type="entry name" value="Sig_transdc_His_kin-like_C"/>
</dbReference>
<dbReference type="InterPro" id="IPR035965">
    <property type="entry name" value="PAS-like_dom_sf"/>
</dbReference>
<dbReference type="CDD" id="cd00130">
    <property type="entry name" value="PAS"/>
    <property type="match status" value="1"/>
</dbReference>
<evidence type="ECO:0000256" key="2">
    <source>
        <dbReference type="ARBA" id="ARBA00012438"/>
    </source>
</evidence>
<dbReference type="Gene3D" id="3.30.450.20">
    <property type="entry name" value="PAS domain"/>
    <property type="match status" value="1"/>
</dbReference>
<keyword evidence="8" id="KW-1185">Reference proteome</keyword>
<dbReference type="SUPFAM" id="SSF47384">
    <property type="entry name" value="Homodimeric domain of signal transducing histidine kinase"/>
    <property type="match status" value="1"/>
</dbReference>
<keyword evidence="4" id="KW-0175">Coiled coil</keyword>
<sequence>MSNTPNQVDPKELEQAFSLFNEASAQLTGAYQELQQQVERLTGELAVANVELRRQLLEKEALSQRLSHLLYAMPAGVVVLDQQGTIIELNPAALELLGESLVGHAWVGVAARVLAQTVVPHEWDLAPVSGAAPRRVSMSSSPLDAAGGQVLLIHDMTEAYAMQRELQRHQRLSAMGEMAAGLAHQLRTPLATALLYTSHLKKLDLPENERVRFADKVLARLRHLEHLIQDMLSFVKGEGAGQDVVRMSSVLVDLQQVMEPQMTERGLNFRISDDCQDAVVMGSRKALTGALLNLLENAMQACPEGGQVSLKGKVGGDGQVSIAVVDNGKGIDSATQERLFEPFYTTRTDGTGLGLAIVRGVAEAHRGSVQVKSAPGCGSEFILRLPKL</sequence>
<dbReference type="RefSeq" id="WP_009205995.1">
    <property type="nucleotide sequence ID" value="NC_022357.1"/>
</dbReference>
<dbReference type="KEGG" id="sdr:SCD_n01224"/>
<dbReference type="CDD" id="cd00082">
    <property type="entry name" value="HisKA"/>
    <property type="match status" value="1"/>
</dbReference>
<dbReference type="PRINTS" id="PR00344">
    <property type="entry name" value="BCTRLSENSOR"/>
</dbReference>
<evidence type="ECO:0000256" key="3">
    <source>
        <dbReference type="ARBA" id="ARBA00022553"/>
    </source>
</evidence>
<dbReference type="OrthoDB" id="6114847at2"/>
<dbReference type="SUPFAM" id="SSF55785">
    <property type="entry name" value="PYP-like sensor domain (PAS domain)"/>
    <property type="match status" value="1"/>
</dbReference>
<evidence type="ECO:0000256" key="1">
    <source>
        <dbReference type="ARBA" id="ARBA00000085"/>
    </source>
</evidence>
<name>S6ABW0_SULDS</name>
<feature type="domain" description="PAS" evidence="6">
    <location>
        <begin position="62"/>
        <end position="98"/>
    </location>
</feature>
<comment type="catalytic activity">
    <reaction evidence="1">
        <text>ATP + protein L-histidine = ADP + protein N-phospho-L-histidine.</text>
        <dbReference type="EC" id="2.7.13.3"/>
    </reaction>
</comment>
<reference evidence="7 8" key="1">
    <citation type="journal article" date="2012" name="Appl. Environ. Microbiol.">
        <title>Draft genome sequence of a psychrotolerant sulfur-oxidizing bacterium, Sulfuricella denitrificans skB26, and proteomic insights into cold adaptation.</title>
        <authorList>
            <person name="Watanabe T."/>
            <person name="Kojima H."/>
            <person name="Fukui M."/>
        </authorList>
    </citation>
    <scope>NUCLEOTIDE SEQUENCE [LARGE SCALE GENOMIC DNA]</scope>
    <source>
        <strain evidence="8">skB26</strain>
    </source>
</reference>
<dbReference type="GO" id="GO:0000155">
    <property type="term" value="F:phosphorelay sensor kinase activity"/>
    <property type="evidence" value="ECO:0007669"/>
    <property type="project" value="InterPro"/>
</dbReference>
<dbReference type="InterPro" id="IPR003594">
    <property type="entry name" value="HATPase_dom"/>
</dbReference>
<dbReference type="InterPro" id="IPR003661">
    <property type="entry name" value="HisK_dim/P_dom"/>
</dbReference>
<dbReference type="AlphaFoldDB" id="S6ABW0"/>
<dbReference type="PANTHER" id="PTHR43065:SF29">
    <property type="entry name" value="SENSOR PROTEIN KINASE FLES"/>
    <property type="match status" value="1"/>
</dbReference>
<keyword evidence="3" id="KW-0597">Phosphoprotein</keyword>
<dbReference type="InterPro" id="IPR036097">
    <property type="entry name" value="HisK_dim/P_sf"/>
</dbReference>
<accession>S6ABW0</accession>
<dbReference type="HOGENOM" id="CLU_000445_114_39_4"/>
<gene>
    <name evidence="7" type="ORF">SCD_n01224</name>
</gene>
<dbReference type="Pfam" id="PF13188">
    <property type="entry name" value="PAS_8"/>
    <property type="match status" value="1"/>
</dbReference>
<dbReference type="eggNOG" id="COG5000">
    <property type="taxonomic scope" value="Bacteria"/>
</dbReference>
<dbReference type="PANTHER" id="PTHR43065">
    <property type="entry name" value="SENSOR HISTIDINE KINASE"/>
    <property type="match status" value="1"/>
</dbReference>
<dbReference type="PROSITE" id="PS50112">
    <property type="entry name" value="PAS"/>
    <property type="match status" value="1"/>
</dbReference>
<dbReference type="CDD" id="cd00075">
    <property type="entry name" value="HATPase"/>
    <property type="match status" value="1"/>
</dbReference>
<dbReference type="InterPro" id="IPR005467">
    <property type="entry name" value="His_kinase_dom"/>
</dbReference>
<dbReference type="SMART" id="SM00387">
    <property type="entry name" value="HATPase_c"/>
    <property type="match status" value="1"/>
</dbReference>
<dbReference type="Gene3D" id="1.10.287.130">
    <property type="match status" value="1"/>
</dbReference>
<dbReference type="InterPro" id="IPR000014">
    <property type="entry name" value="PAS"/>
</dbReference>
<dbReference type="Pfam" id="PF02518">
    <property type="entry name" value="HATPase_c"/>
    <property type="match status" value="1"/>
</dbReference>
<dbReference type="Pfam" id="PF00512">
    <property type="entry name" value="HisKA"/>
    <property type="match status" value="1"/>
</dbReference>